<feature type="non-terminal residue" evidence="1">
    <location>
        <position position="1"/>
    </location>
</feature>
<evidence type="ECO:0000313" key="1">
    <source>
        <dbReference type="EMBL" id="SVC22600.1"/>
    </source>
</evidence>
<dbReference type="EMBL" id="UINC01080032">
    <property type="protein sequence ID" value="SVC22600.1"/>
    <property type="molecule type" value="Genomic_DNA"/>
</dbReference>
<dbReference type="AlphaFoldDB" id="A0A382KDM1"/>
<accession>A0A382KDM1</accession>
<reference evidence="1" key="1">
    <citation type="submission" date="2018-05" db="EMBL/GenBank/DDBJ databases">
        <authorList>
            <person name="Lanie J.A."/>
            <person name="Ng W.-L."/>
            <person name="Kazmierczak K.M."/>
            <person name="Andrzejewski T.M."/>
            <person name="Davidsen T.M."/>
            <person name="Wayne K.J."/>
            <person name="Tettelin H."/>
            <person name="Glass J.I."/>
            <person name="Rusch D."/>
            <person name="Podicherti R."/>
            <person name="Tsui H.-C.T."/>
            <person name="Winkler M.E."/>
        </authorList>
    </citation>
    <scope>NUCLEOTIDE SEQUENCE</scope>
</reference>
<protein>
    <submittedName>
        <fullName evidence="1">Uncharacterized protein</fullName>
    </submittedName>
</protein>
<organism evidence="1">
    <name type="scientific">marine metagenome</name>
    <dbReference type="NCBI Taxonomy" id="408172"/>
    <lineage>
        <taxon>unclassified sequences</taxon>
        <taxon>metagenomes</taxon>
        <taxon>ecological metagenomes</taxon>
    </lineage>
</organism>
<proteinExistence type="predicted"/>
<name>A0A382KDM1_9ZZZZ</name>
<sequence length="24" mass="2645">ELVSYGDVESLPINFLQPLTAEPI</sequence>
<gene>
    <name evidence="1" type="ORF">METZ01_LOCUS275454</name>
</gene>